<dbReference type="OMA" id="APQHLAC"/>
<dbReference type="Proteomes" id="UP000314986">
    <property type="component" value="Unassembled WGS sequence"/>
</dbReference>
<name>A0A4W3GFQ5_CALMI</name>
<sequence>MLRFGQRFRHGSVSVFQPSFPKRVSWLGHVIAPPRLIQMHLLLGVGQEGEVRQRFLLPQVGEASVGPTLEHLQLSGSGHRLGFALLHVLHCLPVRLSLVKLHIFLAWLAHVRLTAFDIGTQRFAHL</sequence>
<reference evidence="1" key="4">
    <citation type="submission" date="2025-08" db="UniProtKB">
        <authorList>
            <consortium name="Ensembl"/>
        </authorList>
    </citation>
    <scope>IDENTIFICATION</scope>
</reference>
<reference evidence="2" key="3">
    <citation type="journal article" date="2014" name="Nature">
        <title>Elephant shark genome provides unique insights into gnathostome evolution.</title>
        <authorList>
            <consortium name="International Elephant Shark Genome Sequencing Consortium"/>
            <person name="Venkatesh B."/>
            <person name="Lee A.P."/>
            <person name="Ravi V."/>
            <person name="Maurya A.K."/>
            <person name="Lian M.M."/>
            <person name="Swann J.B."/>
            <person name="Ohta Y."/>
            <person name="Flajnik M.F."/>
            <person name="Sutoh Y."/>
            <person name="Kasahara M."/>
            <person name="Hoon S."/>
            <person name="Gangu V."/>
            <person name="Roy S.W."/>
            <person name="Irimia M."/>
            <person name="Korzh V."/>
            <person name="Kondrychyn I."/>
            <person name="Lim Z.W."/>
            <person name="Tay B.H."/>
            <person name="Tohari S."/>
            <person name="Kong K.W."/>
            <person name="Ho S."/>
            <person name="Lorente-Galdos B."/>
            <person name="Quilez J."/>
            <person name="Marques-Bonet T."/>
            <person name="Raney B.J."/>
            <person name="Ingham P.W."/>
            <person name="Tay A."/>
            <person name="Hillier L.W."/>
            <person name="Minx P."/>
            <person name="Boehm T."/>
            <person name="Wilson R.K."/>
            <person name="Brenner S."/>
            <person name="Warren W.C."/>
        </authorList>
    </citation>
    <scope>NUCLEOTIDE SEQUENCE [LARGE SCALE GENOMIC DNA]</scope>
</reference>
<dbReference type="InParanoid" id="A0A4W3GFQ5"/>
<keyword evidence="2" id="KW-1185">Reference proteome</keyword>
<evidence type="ECO:0000313" key="1">
    <source>
        <dbReference type="Ensembl" id="ENSCMIP00000001485.1"/>
    </source>
</evidence>
<accession>A0A4W3GFQ5</accession>
<dbReference type="AlphaFoldDB" id="A0A4W3GFQ5"/>
<proteinExistence type="predicted"/>
<evidence type="ECO:0000313" key="2">
    <source>
        <dbReference type="Proteomes" id="UP000314986"/>
    </source>
</evidence>
<protein>
    <submittedName>
        <fullName evidence="1">Uncharacterized protein</fullName>
    </submittedName>
</protein>
<organism evidence="1 2">
    <name type="scientific">Callorhinchus milii</name>
    <name type="common">Ghost shark</name>
    <dbReference type="NCBI Taxonomy" id="7868"/>
    <lineage>
        <taxon>Eukaryota</taxon>
        <taxon>Metazoa</taxon>
        <taxon>Chordata</taxon>
        <taxon>Craniata</taxon>
        <taxon>Vertebrata</taxon>
        <taxon>Chondrichthyes</taxon>
        <taxon>Holocephali</taxon>
        <taxon>Chimaeriformes</taxon>
        <taxon>Callorhinchidae</taxon>
        <taxon>Callorhinchus</taxon>
    </lineage>
</organism>
<reference evidence="2" key="2">
    <citation type="journal article" date="2007" name="PLoS Biol.">
        <title>Survey sequencing and comparative analysis of the elephant shark (Callorhinchus milii) genome.</title>
        <authorList>
            <person name="Venkatesh B."/>
            <person name="Kirkness E.F."/>
            <person name="Loh Y.H."/>
            <person name="Halpern A.L."/>
            <person name="Lee A.P."/>
            <person name="Johnson J."/>
            <person name="Dandona N."/>
            <person name="Viswanathan L.D."/>
            <person name="Tay A."/>
            <person name="Venter J.C."/>
            <person name="Strausberg R.L."/>
            <person name="Brenner S."/>
        </authorList>
    </citation>
    <scope>NUCLEOTIDE SEQUENCE [LARGE SCALE GENOMIC DNA]</scope>
</reference>
<dbReference type="Ensembl" id="ENSCMIT00000001548.1">
    <property type="protein sequence ID" value="ENSCMIP00000001485.1"/>
    <property type="gene ID" value="ENSCMIG00000000946.1"/>
</dbReference>
<reference evidence="1" key="5">
    <citation type="submission" date="2025-09" db="UniProtKB">
        <authorList>
            <consortium name="Ensembl"/>
        </authorList>
    </citation>
    <scope>IDENTIFICATION</scope>
</reference>
<reference evidence="2" key="1">
    <citation type="journal article" date="2006" name="Science">
        <title>Ancient noncoding elements conserved in the human genome.</title>
        <authorList>
            <person name="Venkatesh B."/>
            <person name="Kirkness E.F."/>
            <person name="Loh Y.H."/>
            <person name="Halpern A.L."/>
            <person name="Lee A.P."/>
            <person name="Johnson J."/>
            <person name="Dandona N."/>
            <person name="Viswanathan L.D."/>
            <person name="Tay A."/>
            <person name="Venter J.C."/>
            <person name="Strausberg R.L."/>
            <person name="Brenner S."/>
        </authorList>
    </citation>
    <scope>NUCLEOTIDE SEQUENCE [LARGE SCALE GENOMIC DNA]</scope>
</reference>